<dbReference type="AlphaFoldDB" id="A0A0P0WUN9"/>
<keyword evidence="3" id="KW-1185">Reference proteome</keyword>
<feature type="region of interest" description="Disordered" evidence="1">
    <location>
        <begin position="1"/>
        <end position="60"/>
    </location>
</feature>
<dbReference type="PaxDb" id="39947-A0A0P0WUN9"/>
<dbReference type="Proteomes" id="UP000059680">
    <property type="component" value="Chromosome 6"/>
</dbReference>
<reference evidence="3" key="1">
    <citation type="journal article" date="2005" name="Nature">
        <title>The map-based sequence of the rice genome.</title>
        <authorList>
            <consortium name="International rice genome sequencing project (IRGSP)"/>
            <person name="Matsumoto T."/>
            <person name="Wu J."/>
            <person name="Kanamori H."/>
            <person name="Katayose Y."/>
            <person name="Fujisawa M."/>
            <person name="Namiki N."/>
            <person name="Mizuno H."/>
            <person name="Yamamoto K."/>
            <person name="Antonio B.A."/>
            <person name="Baba T."/>
            <person name="Sakata K."/>
            <person name="Nagamura Y."/>
            <person name="Aoki H."/>
            <person name="Arikawa K."/>
            <person name="Arita K."/>
            <person name="Bito T."/>
            <person name="Chiden Y."/>
            <person name="Fujitsuka N."/>
            <person name="Fukunaka R."/>
            <person name="Hamada M."/>
            <person name="Harada C."/>
            <person name="Hayashi A."/>
            <person name="Hijishita S."/>
            <person name="Honda M."/>
            <person name="Hosokawa S."/>
            <person name="Ichikawa Y."/>
            <person name="Idonuma A."/>
            <person name="Iijima M."/>
            <person name="Ikeda M."/>
            <person name="Ikeno M."/>
            <person name="Ito K."/>
            <person name="Ito S."/>
            <person name="Ito T."/>
            <person name="Ito Y."/>
            <person name="Ito Y."/>
            <person name="Iwabuchi A."/>
            <person name="Kamiya K."/>
            <person name="Karasawa W."/>
            <person name="Kurita K."/>
            <person name="Katagiri S."/>
            <person name="Kikuta A."/>
            <person name="Kobayashi H."/>
            <person name="Kobayashi N."/>
            <person name="Machita K."/>
            <person name="Maehara T."/>
            <person name="Masukawa M."/>
            <person name="Mizubayashi T."/>
            <person name="Mukai Y."/>
            <person name="Nagasaki H."/>
            <person name="Nagata Y."/>
            <person name="Naito S."/>
            <person name="Nakashima M."/>
            <person name="Nakama Y."/>
            <person name="Nakamichi Y."/>
            <person name="Nakamura M."/>
            <person name="Meguro A."/>
            <person name="Negishi M."/>
            <person name="Ohta I."/>
            <person name="Ohta T."/>
            <person name="Okamoto M."/>
            <person name="Ono N."/>
            <person name="Saji S."/>
            <person name="Sakaguchi M."/>
            <person name="Sakai K."/>
            <person name="Shibata M."/>
            <person name="Shimokawa T."/>
            <person name="Song J."/>
            <person name="Takazaki Y."/>
            <person name="Terasawa K."/>
            <person name="Tsugane M."/>
            <person name="Tsuji K."/>
            <person name="Ueda S."/>
            <person name="Waki K."/>
            <person name="Yamagata H."/>
            <person name="Yamamoto M."/>
            <person name="Yamamoto S."/>
            <person name="Yamane H."/>
            <person name="Yoshiki S."/>
            <person name="Yoshihara R."/>
            <person name="Yukawa K."/>
            <person name="Zhong H."/>
            <person name="Yano M."/>
            <person name="Yuan Q."/>
            <person name="Ouyang S."/>
            <person name="Liu J."/>
            <person name="Jones K.M."/>
            <person name="Gansberger K."/>
            <person name="Moffat K."/>
            <person name="Hill J."/>
            <person name="Bera J."/>
            <person name="Fadrosh D."/>
            <person name="Jin S."/>
            <person name="Johri S."/>
            <person name="Kim M."/>
            <person name="Overton L."/>
            <person name="Reardon M."/>
            <person name="Tsitrin T."/>
            <person name="Vuong H."/>
            <person name="Weaver B."/>
            <person name="Ciecko A."/>
            <person name="Tallon L."/>
            <person name="Jackson J."/>
            <person name="Pai G."/>
            <person name="Aken S.V."/>
            <person name="Utterback T."/>
            <person name="Reidmuller S."/>
            <person name="Feldblyum T."/>
            <person name="Hsiao J."/>
            <person name="Zismann V."/>
            <person name="Iobst S."/>
            <person name="de Vazeille A.R."/>
            <person name="Buell C.R."/>
            <person name="Ying K."/>
            <person name="Li Y."/>
            <person name="Lu T."/>
            <person name="Huang Y."/>
            <person name="Zhao Q."/>
            <person name="Feng Q."/>
            <person name="Zhang L."/>
            <person name="Zhu J."/>
            <person name="Weng Q."/>
            <person name="Mu J."/>
            <person name="Lu Y."/>
            <person name="Fan D."/>
            <person name="Liu Y."/>
            <person name="Guan J."/>
            <person name="Zhang Y."/>
            <person name="Yu S."/>
            <person name="Liu X."/>
            <person name="Zhang Y."/>
            <person name="Hong G."/>
            <person name="Han B."/>
            <person name="Choisne N."/>
            <person name="Demange N."/>
            <person name="Orjeda G."/>
            <person name="Samain S."/>
            <person name="Cattolico L."/>
            <person name="Pelletier E."/>
            <person name="Couloux A."/>
            <person name="Segurens B."/>
            <person name="Wincker P."/>
            <person name="D'Hont A."/>
            <person name="Scarpelli C."/>
            <person name="Weissenbach J."/>
            <person name="Salanoubat M."/>
            <person name="Quetier F."/>
            <person name="Yu Y."/>
            <person name="Kim H.R."/>
            <person name="Rambo T."/>
            <person name="Currie J."/>
            <person name="Collura K."/>
            <person name="Luo M."/>
            <person name="Yang T."/>
            <person name="Ammiraju J.S.S."/>
            <person name="Engler F."/>
            <person name="Soderlund C."/>
            <person name="Wing R.A."/>
            <person name="Palmer L.E."/>
            <person name="de la Bastide M."/>
            <person name="Spiegel L."/>
            <person name="Nascimento L."/>
            <person name="Zutavern T."/>
            <person name="O'Shaughnessy A."/>
            <person name="Dike S."/>
            <person name="Dedhia N."/>
            <person name="Preston R."/>
            <person name="Balija V."/>
            <person name="McCombie W.R."/>
            <person name="Chow T."/>
            <person name="Chen H."/>
            <person name="Chung M."/>
            <person name="Chen C."/>
            <person name="Shaw J."/>
            <person name="Wu H."/>
            <person name="Hsiao K."/>
            <person name="Chao Y."/>
            <person name="Chu M."/>
            <person name="Cheng C."/>
            <person name="Hour A."/>
            <person name="Lee P."/>
            <person name="Lin S."/>
            <person name="Lin Y."/>
            <person name="Liou J."/>
            <person name="Liu S."/>
            <person name="Hsing Y."/>
            <person name="Raghuvanshi S."/>
            <person name="Mohanty A."/>
            <person name="Bharti A.K."/>
            <person name="Gaur A."/>
            <person name="Gupta V."/>
            <person name="Kumar D."/>
            <person name="Ravi V."/>
            <person name="Vij S."/>
            <person name="Kapur A."/>
            <person name="Khurana P."/>
            <person name="Khurana P."/>
            <person name="Khurana J.P."/>
            <person name="Tyagi A.K."/>
            <person name="Gaikwad K."/>
            <person name="Singh A."/>
            <person name="Dalal V."/>
            <person name="Srivastava S."/>
            <person name="Dixit A."/>
            <person name="Pal A.K."/>
            <person name="Ghazi I.A."/>
            <person name="Yadav M."/>
            <person name="Pandit A."/>
            <person name="Bhargava A."/>
            <person name="Sureshbabu K."/>
            <person name="Batra K."/>
            <person name="Sharma T.R."/>
            <person name="Mohapatra T."/>
            <person name="Singh N.K."/>
            <person name="Messing J."/>
            <person name="Nelson A.B."/>
            <person name="Fuks G."/>
            <person name="Kavchok S."/>
            <person name="Keizer G."/>
            <person name="Linton E."/>
            <person name="Llaca V."/>
            <person name="Song R."/>
            <person name="Tanyolac B."/>
            <person name="Young S."/>
            <person name="Ho-Il K."/>
            <person name="Hahn J.H."/>
            <person name="Sangsakoo G."/>
            <person name="Vanavichit A."/>
            <person name="de Mattos Luiz.A.T."/>
            <person name="Zimmer P.D."/>
            <person name="Malone G."/>
            <person name="Dellagostin O."/>
            <person name="de Oliveira A.C."/>
            <person name="Bevan M."/>
            <person name="Bancroft I."/>
            <person name="Minx P."/>
            <person name="Cordum H."/>
            <person name="Wilson R."/>
            <person name="Cheng Z."/>
            <person name="Jin W."/>
            <person name="Jiang J."/>
            <person name="Leong S.A."/>
            <person name="Iwama H."/>
            <person name="Gojobori T."/>
            <person name="Itoh T."/>
            <person name="Niimura Y."/>
            <person name="Fujii Y."/>
            <person name="Habara T."/>
            <person name="Sakai H."/>
            <person name="Sato Y."/>
            <person name="Wilson G."/>
            <person name="Kumar K."/>
            <person name="McCouch S."/>
            <person name="Juretic N."/>
            <person name="Hoen D."/>
            <person name="Wright S."/>
            <person name="Bruskiewich R."/>
            <person name="Bureau T."/>
            <person name="Miyao A."/>
            <person name="Hirochika H."/>
            <person name="Nishikawa T."/>
            <person name="Kadowaki K."/>
            <person name="Sugiura M."/>
            <person name="Burr B."/>
            <person name="Sasaki T."/>
        </authorList>
    </citation>
    <scope>NUCLEOTIDE SEQUENCE [LARGE SCALE GENOMIC DNA]</scope>
    <source>
        <strain evidence="3">cv. Nipponbare</strain>
    </source>
</reference>
<organism evidence="2 3">
    <name type="scientific">Oryza sativa subsp. japonica</name>
    <name type="common">Rice</name>
    <dbReference type="NCBI Taxonomy" id="39947"/>
    <lineage>
        <taxon>Eukaryota</taxon>
        <taxon>Viridiplantae</taxon>
        <taxon>Streptophyta</taxon>
        <taxon>Embryophyta</taxon>
        <taxon>Tracheophyta</taxon>
        <taxon>Spermatophyta</taxon>
        <taxon>Magnoliopsida</taxon>
        <taxon>Liliopsida</taxon>
        <taxon>Poales</taxon>
        <taxon>Poaceae</taxon>
        <taxon>BOP clade</taxon>
        <taxon>Oryzoideae</taxon>
        <taxon>Oryzeae</taxon>
        <taxon>Oryzinae</taxon>
        <taxon>Oryza</taxon>
        <taxon>Oryza sativa</taxon>
    </lineage>
</organism>
<reference evidence="2 3" key="2">
    <citation type="journal article" date="2013" name="Plant Cell Physiol.">
        <title>Rice Annotation Project Database (RAP-DB): an integrative and interactive database for rice genomics.</title>
        <authorList>
            <person name="Sakai H."/>
            <person name="Lee S.S."/>
            <person name="Tanaka T."/>
            <person name="Numa H."/>
            <person name="Kim J."/>
            <person name="Kawahara Y."/>
            <person name="Wakimoto H."/>
            <person name="Yang C.C."/>
            <person name="Iwamoto M."/>
            <person name="Abe T."/>
            <person name="Yamada Y."/>
            <person name="Muto A."/>
            <person name="Inokuchi H."/>
            <person name="Ikemura T."/>
            <person name="Matsumoto T."/>
            <person name="Sasaki T."/>
            <person name="Itoh T."/>
        </authorList>
    </citation>
    <scope>NUCLEOTIDE SEQUENCE [LARGE SCALE GENOMIC DNA]</scope>
    <source>
        <strain evidence="3">cv. Nipponbare</strain>
    </source>
</reference>
<dbReference type="InParanoid" id="A0A0P0WUN9"/>
<name>A0A0P0WUN9_ORYSJ</name>
<feature type="compositionally biased region" description="Pro residues" evidence="1">
    <location>
        <begin position="39"/>
        <end position="59"/>
    </location>
</feature>
<dbReference type="STRING" id="39947.A0A0P0WUN9"/>
<evidence type="ECO:0000313" key="2">
    <source>
        <dbReference type="EMBL" id="BAS96871.1"/>
    </source>
</evidence>
<evidence type="ECO:0000256" key="1">
    <source>
        <dbReference type="SAM" id="MobiDB-lite"/>
    </source>
</evidence>
<protein>
    <submittedName>
        <fullName evidence="2">Os06g0226066 protein</fullName>
    </submittedName>
</protein>
<sequence>MPCHPRRPCRHVGGGSGNAASGVLPPTPGLPPLLQAVPRAPPHLRPPRRPPGPPRPLPRLPRALAALPHALLLLHSLPAPATNDLNAALRGLATTPHPARSLLLLAGRLPSPPPPTRLPRRS</sequence>
<reference evidence="2 3" key="3">
    <citation type="journal article" date="2013" name="Rice">
        <title>Improvement of the Oryza sativa Nipponbare reference genome using next generation sequence and optical map data.</title>
        <authorList>
            <person name="Kawahara Y."/>
            <person name="de la Bastide M."/>
            <person name="Hamilton J.P."/>
            <person name="Kanamori H."/>
            <person name="McCombie W.R."/>
            <person name="Ouyang S."/>
            <person name="Schwartz D.C."/>
            <person name="Tanaka T."/>
            <person name="Wu J."/>
            <person name="Zhou S."/>
            <person name="Childs K.L."/>
            <person name="Davidson R.M."/>
            <person name="Lin H."/>
            <person name="Quesada-Ocampo L."/>
            <person name="Vaillancourt B."/>
            <person name="Sakai H."/>
            <person name="Lee S.S."/>
            <person name="Kim J."/>
            <person name="Numa H."/>
            <person name="Itoh T."/>
            <person name="Buell C.R."/>
            <person name="Matsumoto T."/>
        </authorList>
    </citation>
    <scope>NUCLEOTIDE SEQUENCE [LARGE SCALE GENOMIC DNA]</scope>
    <source>
        <strain evidence="3">cv. Nipponbare</strain>
    </source>
</reference>
<gene>
    <name evidence="2" type="ordered locus">Os06g0226066</name>
    <name evidence="2" type="ORF">OSNPB_060226066</name>
</gene>
<evidence type="ECO:0000313" key="3">
    <source>
        <dbReference type="Proteomes" id="UP000059680"/>
    </source>
</evidence>
<feature type="compositionally biased region" description="Basic residues" evidence="1">
    <location>
        <begin position="1"/>
        <end position="10"/>
    </location>
</feature>
<accession>A0A0P0WUN9</accession>
<dbReference type="EMBL" id="AP014962">
    <property type="protein sequence ID" value="BAS96871.1"/>
    <property type="molecule type" value="Genomic_DNA"/>
</dbReference>
<dbReference type="SMR" id="A0A0P0WUN9"/>
<proteinExistence type="predicted"/>